<evidence type="ECO:0000256" key="1">
    <source>
        <dbReference type="PROSITE-ProRule" id="PRU00339"/>
    </source>
</evidence>
<name>A0ABS2JX10_9GAMM</name>
<evidence type="ECO:0000313" key="4">
    <source>
        <dbReference type="Proteomes" id="UP001430065"/>
    </source>
</evidence>
<dbReference type="PANTHER" id="PTHR45588:SF1">
    <property type="entry name" value="WW DOMAIN-CONTAINING PROTEIN"/>
    <property type="match status" value="1"/>
</dbReference>
<evidence type="ECO:0000256" key="2">
    <source>
        <dbReference type="SAM" id="SignalP"/>
    </source>
</evidence>
<feature type="repeat" description="TPR" evidence="1">
    <location>
        <begin position="514"/>
        <end position="547"/>
    </location>
</feature>
<keyword evidence="1" id="KW-0802">TPR repeat</keyword>
<comment type="caution">
    <text evidence="3">The sequence shown here is derived from an EMBL/GenBank/DDBJ whole genome shotgun (WGS) entry which is preliminary data.</text>
</comment>
<feature type="chain" id="PRO_5045637980" evidence="2">
    <location>
        <begin position="33"/>
        <end position="590"/>
    </location>
</feature>
<dbReference type="PROSITE" id="PS50005">
    <property type="entry name" value="TPR"/>
    <property type="match status" value="1"/>
</dbReference>
<dbReference type="PANTHER" id="PTHR45588">
    <property type="entry name" value="TPR DOMAIN-CONTAINING PROTEIN"/>
    <property type="match status" value="1"/>
</dbReference>
<organism evidence="3 4">
    <name type="scientific">Dyella kyungheensis</name>
    <dbReference type="NCBI Taxonomy" id="1242174"/>
    <lineage>
        <taxon>Bacteria</taxon>
        <taxon>Pseudomonadati</taxon>
        <taxon>Pseudomonadota</taxon>
        <taxon>Gammaproteobacteria</taxon>
        <taxon>Lysobacterales</taxon>
        <taxon>Rhodanobacteraceae</taxon>
        <taxon>Dyella</taxon>
    </lineage>
</organism>
<dbReference type="Gene3D" id="1.25.40.10">
    <property type="entry name" value="Tetratricopeptide repeat domain"/>
    <property type="match status" value="2"/>
</dbReference>
<dbReference type="EMBL" id="JADIKC010000008">
    <property type="protein sequence ID" value="MBM7122997.1"/>
    <property type="molecule type" value="Genomic_DNA"/>
</dbReference>
<reference evidence="3 4" key="1">
    <citation type="submission" date="2020-10" db="EMBL/GenBank/DDBJ databases">
        <title>Phylogeny of dyella-like bacteria.</title>
        <authorList>
            <person name="Fu J."/>
        </authorList>
    </citation>
    <scope>NUCLEOTIDE SEQUENCE [LARGE SCALE GENOMIC DNA]</scope>
    <source>
        <strain evidence="3 4">THG-B117</strain>
    </source>
</reference>
<dbReference type="InterPro" id="IPR019734">
    <property type="entry name" value="TPR_rpt"/>
</dbReference>
<dbReference type="Pfam" id="PF14559">
    <property type="entry name" value="TPR_19"/>
    <property type="match status" value="1"/>
</dbReference>
<dbReference type="InterPro" id="IPR011990">
    <property type="entry name" value="TPR-like_helical_dom_sf"/>
</dbReference>
<dbReference type="SMART" id="SM00028">
    <property type="entry name" value="TPR"/>
    <property type="match status" value="3"/>
</dbReference>
<proteinExistence type="predicted"/>
<accession>A0ABS2JX10</accession>
<gene>
    <name evidence="3" type="ORF">ISP20_17660</name>
</gene>
<dbReference type="SUPFAM" id="SSF48452">
    <property type="entry name" value="TPR-like"/>
    <property type="match status" value="1"/>
</dbReference>
<protein>
    <submittedName>
        <fullName evidence="3">Tetratricopeptide repeat protein</fullName>
    </submittedName>
</protein>
<evidence type="ECO:0000313" key="3">
    <source>
        <dbReference type="EMBL" id="MBM7122997.1"/>
    </source>
</evidence>
<keyword evidence="2" id="KW-0732">Signal</keyword>
<keyword evidence="4" id="KW-1185">Reference proteome</keyword>
<sequence length="590" mass="64046">MRNLLKYTVLAGAGVVLTSSSLVASFSSEARAFDPGLLVTAMCGGGSATSSLTRSLAFASVVAGPKGAAAAPMPLFADLTASQLSITTRSEQARRYFNQGLILTYGFNHAGAVRSFREAQRLDPACAMCWWGEALALGPNINAPMDDRDRNAALAAMDRARALRAQASPLGRGLIDAMARRYSRDAKADRVALDVAYADAMLDVARRFPKDDDVAVLAAEAVMDTSPWNYWEADKRTPVGRSGEAVRLVEAVLARHPENLQAAHLYIHLMENSANPRLAEAAADRLAKPLAPSAGHLVHMPAHIYALTGRYADAIRINVAAARSDEALIRRTDDHSLVRYGYYPHNIHFIVTSAQMAGDMDTAINEARRLRTVLDPDTSARIAWIQAIDAAPYLAMAQFAQADAILALPPPDSRLPYAAAMRLYARAVAHAQRQDRAAFDREMAALSTLRGSDAFATMIEQGVPAPDLLLLAEAVARGRYAQAQGSFVEAADHYREAIALERKIPYQEPAYWYYPVSQSLGAALFQAGRYDEASQAFQAALKQTPQNGWALYGLAQSEEALGRGNEAAAARQAFQRAWLGDPSWLRMERL</sequence>
<feature type="signal peptide" evidence="2">
    <location>
        <begin position="1"/>
        <end position="32"/>
    </location>
</feature>
<dbReference type="Proteomes" id="UP001430065">
    <property type="component" value="Unassembled WGS sequence"/>
</dbReference>